<keyword evidence="2" id="KW-0503">Monooxygenase</keyword>
<evidence type="ECO:0000256" key="1">
    <source>
        <dbReference type="ARBA" id="ARBA00010617"/>
    </source>
</evidence>
<organism evidence="3 4">
    <name type="scientific">Leptotrombidium deliense</name>
    <dbReference type="NCBI Taxonomy" id="299467"/>
    <lineage>
        <taxon>Eukaryota</taxon>
        <taxon>Metazoa</taxon>
        <taxon>Ecdysozoa</taxon>
        <taxon>Arthropoda</taxon>
        <taxon>Chelicerata</taxon>
        <taxon>Arachnida</taxon>
        <taxon>Acari</taxon>
        <taxon>Acariformes</taxon>
        <taxon>Trombidiformes</taxon>
        <taxon>Prostigmata</taxon>
        <taxon>Anystina</taxon>
        <taxon>Parasitengona</taxon>
        <taxon>Trombiculoidea</taxon>
        <taxon>Trombiculidae</taxon>
        <taxon>Leptotrombidium</taxon>
    </lineage>
</organism>
<dbReference type="SUPFAM" id="SSF48264">
    <property type="entry name" value="Cytochrome P450"/>
    <property type="match status" value="1"/>
</dbReference>
<dbReference type="VEuPathDB" id="VectorBase:LDEU012596"/>
<proteinExistence type="inferred from homology"/>
<dbReference type="GO" id="GO:0005506">
    <property type="term" value="F:iron ion binding"/>
    <property type="evidence" value="ECO:0007669"/>
    <property type="project" value="InterPro"/>
</dbReference>
<dbReference type="Proteomes" id="UP000288716">
    <property type="component" value="Unassembled WGS sequence"/>
</dbReference>
<evidence type="ECO:0000313" key="4">
    <source>
        <dbReference type="Proteomes" id="UP000288716"/>
    </source>
</evidence>
<comment type="caution">
    <text evidence="3">The sequence shown here is derived from an EMBL/GenBank/DDBJ whole genome shotgun (WGS) entry which is preliminary data.</text>
</comment>
<dbReference type="OrthoDB" id="6499032at2759"/>
<dbReference type="EMBL" id="NCKV01026013">
    <property type="protein sequence ID" value="RWS19444.1"/>
    <property type="molecule type" value="Genomic_DNA"/>
</dbReference>
<dbReference type="AlphaFoldDB" id="A0A443RW88"/>
<dbReference type="InterPro" id="IPR036396">
    <property type="entry name" value="Cyt_P450_sf"/>
</dbReference>
<reference evidence="3 4" key="1">
    <citation type="journal article" date="2018" name="Gigascience">
        <title>Genomes of trombidid mites reveal novel predicted allergens and laterally-transferred genes associated with secondary metabolism.</title>
        <authorList>
            <person name="Dong X."/>
            <person name="Chaisiri K."/>
            <person name="Xia D."/>
            <person name="Armstrong S.D."/>
            <person name="Fang Y."/>
            <person name="Donnelly M.J."/>
            <person name="Kadowaki T."/>
            <person name="McGarry J.W."/>
            <person name="Darby A.C."/>
            <person name="Makepeace B.L."/>
        </authorList>
    </citation>
    <scope>NUCLEOTIDE SEQUENCE [LARGE SCALE GENOMIC DNA]</scope>
    <source>
        <strain evidence="3">UoL-UT</strain>
    </source>
</reference>
<comment type="similarity">
    <text evidence="1">Belongs to the cytochrome P450 family.</text>
</comment>
<dbReference type="InterPro" id="IPR001128">
    <property type="entry name" value="Cyt_P450"/>
</dbReference>
<evidence type="ECO:0000256" key="2">
    <source>
        <dbReference type="ARBA" id="ARBA00023033"/>
    </source>
</evidence>
<dbReference type="GO" id="GO:0004497">
    <property type="term" value="F:monooxygenase activity"/>
    <property type="evidence" value="ECO:0007669"/>
    <property type="project" value="UniProtKB-KW"/>
</dbReference>
<keyword evidence="4" id="KW-1185">Reference proteome</keyword>
<gene>
    <name evidence="3" type="ORF">B4U80_03815</name>
</gene>
<accession>A0A443RW88</accession>
<feature type="non-terminal residue" evidence="3">
    <location>
        <position position="42"/>
    </location>
</feature>
<protein>
    <submittedName>
        <fullName evidence="3">Uncharacterized protein</fullName>
    </submittedName>
</protein>
<keyword evidence="2" id="KW-0560">Oxidoreductase</keyword>
<dbReference type="Pfam" id="PF00067">
    <property type="entry name" value="p450"/>
    <property type="match status" value="1"/>
</dbReference>
<sequence length="42" mass="5006">MAQCMVFFIDGYENVASHLTFVLYILTMEERVQEKLYQEISD</sequence>
<dbReference type="GO" id="GO:0016705">
    <property type="term" value="F:oxidoreductase activity, acting on paired donors, with incorporation or reduction of molecular oxygen"/>
    <property type="evidence" value="ECO:0007669"/>
    <property type="project" value="InterPro"/>
</dbReference>
<dbReference type="GO" id="GO:0020037">
    <property type="term" value="F:heme binding"/>
    <property type="evidence" value="ECO:0007669"/>
    <property type="project" value="InterPro"/>
</dbReference>
<dbReference type="Gene3D" id="1.10.630.10">
    <property type="entry name" value="Cytochrome P450"/>
    <property type="match status" value="1"/>
</dbReference>
<evidence type="ECO:0000313" key="3">
    <source>
        <dbReference type="EMBL" id="RWS19444.1"/>
    </source>
</evidence>
<name>A0A443RW88_9ACAR</name>